<protein>
    <submittedName>
        <fullName evidence="1">Uncharacterized protein</fullName>
    </submittedName>
</protein>
<gene>
    <name evidence="1" type="ORF">B0H15DRAFT_846220</name>
</gene>
<organism evidence="1 2">
    <name type="scientific">Mycena belliarum</name>
    <dbReference type="NCBI Taxonomy" id="1033014"/>
    <lineage>
        <taxon>Eukaryota</taxon>
        <taxon>Fungi</taxon>
        <taxon>Dikarya</taxon>
        <taxon>Basidiomycota</taxon>
        <taxon>Agaricomycotina</taxon>
        <taxon>Agaricomycetes</taxon>
        <taxon>Agaricomycetidae</taxon>
        <taxon>Agaricales</taxon>
        <taxon>Marasmiineae</taxon>
        <taxon>Mycenaceae</taxon>
        <taxon>Mycena</taxon>
    </lineage>
</organism>
<accession>A0AAD6U4U1</accession>
<keyword evidence="2" id="KW-1185">Reference proteome</keyword>
<proteinExistence type="predicted"/>
<reference evidence="1" key="1">
    <citation type="submission" date="2023-03" db="EMBL/GenBank/DDBJ databases">
        <title>Massive genome expansion in bonnet fungi (Mycena s.s.) driven by repeated elements and novel gene families across ecological guilds.</title>
        <authorList>
            <consortium name="Lawrence Berkeley National Laboratory"/>
            <person name="Harder C.B."/>
            <person name="Miyauchi S."/>
            <person name="Viragh M."/>
            <person name="Kuo A."/>
            <person name="Thoen E."/>
            <person name="Andreopoulos B."/>
            <person name="Lu D."/>
            <person name="Skrede I."/>
            <person name="Drula E."/>
            <person name="Henrissat B."/>
            <person name="Morin E."/>
            <person name="Kohler A."/>
            <person name="Barry K."/>
            <person name="LaButti K."/>
            <person name="Morin E."/>
            <person name="Salamov A."/>
            <person name="Lipzen A."/>
            <person name="Mereny Z."/>
            <person name="Hegedus B."/>
            <person name="Baldrian P."/>
            <person name="Stursova M."/>
            <person name="Weitz H."/>
            <person name="Taylor A."/>
            <person name="Grigoriev I.V."/>
            <person name="Nagy L.G."/>
            <person name="Martin F."/>
            <person name="Kauserud H."/>
        </authorList>
    </citation>
    <scope>NUCLEOTIDE SEQUENCE</scope>
    <source>
        <strain evidence="1">CBHHK173m</strain>
    </source>
</reference>
<sequence length="141" mass="15285">MSTRSPRKESSTMRRDYILILGGQDASSSCYLDGKPDTPFEKIIQLLNHEAFPSSKLAYVGDLVVYAMFATKARPQSHRAIKADTISGASMTNDEAGILNRAMRDHVPNDKLNFAACQEAAKEISSNLQGSPLVGGADISH</sequence>
<dbReference type="AlphaFoldDB" id="A0AAD6U4U1"/>
<name>A0AAD6U4U1_9AGAR</name>
<comment type="caution">
    <text evidence="1">The sequence shown here is derived from an EMBL/GenBank/DDBJ whole genome shotgun (WGS) entry which is preliminary data.</text>
</comment>
<evidence type="ECO:0000313" key="2">
    <source>
        <dbReference type="Proteomes" id="UP001222325"/>
    </source>
</evidence>
<dbReference type="Proteomes" id="UP001222325">
    <property type="component" value="Unassembled WGS sequence"/>
</dbReference>
<dbReference type="EMBL" id="JARJCN010000033">
    <property type="protein sequence ID" value="KAJ7085746.1"/>
    <property type="molecule type" value="Genomic_DNA"/>
</dbReference>
<evidence type="ECO:0000313" key="1">
    <source>
        <dbReference type="EMBL" id="KAJ7085746.1"/>
    </source>
</evidence>